<dbReference type="OrthoDB" id="292377at2"/>
<feature type="compositionally biased region" description="Polar residues" evidence="1">
    <location>
        <begin position="1"/>
        <end position="17"/>
    </location>
</feature>
<evidence type="ECO:0000256" key="1">
    <source>
        <dbReference type="SAM" id="MobiDB-lite"/>
    </source>
</evidence>
<comment type="caution">
    <text evidence="2">The sequence shown here is derived from an EMBL/GenBank/DDBJ whole genome shotgun (WGS) entry which is preliminary data.</text>
</comment>
<dbReference type="EMBL" id="MATO01000061">
    <property type="protein sequence ID" value="OCS86694.1"/>
    <property type="molecule type" value="Genomic_DNA"/>
</dbReference>
<accession>A0A1C0YHU0</accession>
<gene>
    <name evidence="2" type="ORF">A6K76_14390</name>
</gene>
<dbReference type="InterPro" id="IPR021973">
    <property type="entry name" value="SprA-related"/>
</dbReference>
<feature type="compositionally biased region" description="Basic and acidic residues" evidence="1">
    <location>
        <begin position="89"/>
        <end position="105"/>
    </location>
</feature>
<feature type="region of interest" description="Disordered" evidence="1">
    <location>
        <begin position="1"/>
        <end position="33"/>
    </location>
</feature>
<name>A0A1C0YHU0_9BACL</name>
<organism evidence="2 3">
    <name type="scientific">Caryophanon latum</name>
    <dbReference type="NCBI Taxonomy" id="33977"/>
    <lineage>
        <taxon>Bacteria</taxon>
        <taxon>Bacillati</taxon>
        <taxon>Bacillota</taxon>
        <taxon>Bacilli</taxon>
        <taxon>Bacillales</taxon>
        <taxon>Caryophanaceae</taxon>
        <taxon>Caryophanon</taxon>
    </lineage>
</organism>
<feature type="region of interest" description="Disordered" evidence="1">
    <location>
        <begin position="56"/>
        <end position="120"/>
    </location>
</feature>
<feature type="compositionally biased region" description="Basic and acidic residues" evidence="1">
    <location>
        <begin position="59"/>
        <end position="81"/>
    </location>
</feature>
<protein>
    <recommendedName>
        <fullName evidence="4">Catalase</fullName>
    </recommendedName>
</protein>
<dbReference type="Pfam" id="PF12118">
    <property type="entry name" value="SprA-related"/>
    <property type="match status" value="1"/>
</dbReference>
<keyword evidence="3" id="KW-1185">Reference proteome</keyword>
<evidence type="ECO:0008006" key="4">
    <source>
        <dbReference type="Google" id="ProtNLM"/>
    </source>
</evidence>
<dbReference type="RefSeq" id="WP_066466057.1">
    <property type="nucleotide sequence ID" value="NZ_MATO01000061.1"/>
</dbReference>
<feature type="compositionally biased region" description="Basic and acidic residues" evidence="1">
    <location>
        <begin position="18"/>
        <end position="33"/>
    </location>
</feature>
<dbReference type="AlphaFoldDB" id="A0A1C0YHU0"/>
<dbReference type="Proteomes" id="UP000093482">
    <property type="component" value="Unassembled WGS sequence"/>
</dbReference>
<sequence>MKISSLMIQDRQSQSQTLEERRKAIGRKDAGQAYRKSAEYFGEKRNDALKALEDLLSGKLDKETNSDVTDKPRSKEEELKQPEVQQEIKQLRQTDKEIRAHEQAHKAVGGSLAGPVSYEYTTGPDDKQYAVAGEVPINAPQMEDKEEMLTILEKVRQAALAPAEPSAQDLRVAANASAQIQQLRGEVMREDAVEETEEIPDYVTASTKIDIPERFTREQQLDGSKETAFDKDYSQILAERKKLLALNNYQSHMTMVKNGYRDPLESKLSLIA</sequence>
<proteinExistence type="predicted"/>
<evidence type="ECO:0000313" key="2">
    <source>
        <dbReference type="EMBL" id="OCS86694.1"/>
    </source>
</evidence>
<evidence type="ECO:0000313" key="3">
    <source>
        <dbReference type="Proteomes" id="UP000093482"/>
    </source>
</evidence>
<reference evidence="2 3" key="1">
    <citation type="submission" date="2016-07" db="EMBL/GenBank/DDBJ databases">
        <title>Caryophanon latum genome sequencing.</title>
        <authorList>
            <person name="Verma A."/>
            <person name="Pal Y."/>
            <person name="Krishnamurthi S."/>
        </authorList>
    </citation>
    <scope>NUCLEOTIDE SEQUENCE [LARGE SCALE GENOMIC DNA]</scope>
    <source>
        <strain evidence="2 3">DSM 14151</strain>
    </source>
</reference>